<sequence length="164" mass="18334">MQAAASSISGMEQGDAEAKQGGGDQSQRSLKGEKAAEPESPKLRDTKKLIEFMESHYDEFVARVQSYHAIYQLMHGNVLRGTWAAAVSTGYRRKGFLIEEAYKKHHTSEGVVKEELVAMSKEVVKVESFSLGFLGWFLLHAPVPDAAPHQLAFDLGWRRKRADR</sequence>
<dbReference type="Proteomes" id="UP000823388">
    <property type="component" value="Chromosome 5K"/>
</dbReference>
<organism evidence="2 3">
    <name type="scientific">Panicum virgatum</name>
    <name type="common">Blackwell switchgrass</name>
    <dbReference type="NCBI Taxonomy" id="38727"/>
    <lineage>
        <taxon>Eukaryota</taxon>
        <taxon>Viridiplantae</taxon>
        <taxon>Streptophyta</taxon>
        <taxon>Embryophyta</taxon>
        <taxon>Tracheophyta</taxon>
        <taxon>Spermatophyta</taxon>
        <taxon>Magnoliopsida</taxon>
        <taxon>Liliopsida</taxon>
        <taxon>Poales</taxon>
        <taxon>Poaceae</taxon>
        <taxon>PACMAD clade</taxon>
        <taxon>Panicoideae</taxon>
        <taxon>Panicodae</taxon>
        <taxon>Paniceae</taxon>
        <taxon>Panicinae</taxon>
        <taxon>Panicum</taxon>
        <taxon>Panicum sect. Hiantes</taxon>
    </lineage>
</organism>
<dbReference type="EMBL" id="CM029045">
    <property type="protein sequence ID" value="KAG2603384.1"/>
    <property type="molecule type" value="Genomic_DNA"/>
</dbReference>
<keyword evidence="3" id="KW-1185">Reference proteome</keyword>
<comment type="caution">
    <text evidence="2">The sequence shown here is derived from an EMBL/GenBank/DDBJ whole genome shotgun (WGS) entry which is preliminary data.</text>
</comment>
<protein>
    <submittedName>
        <fullName evidence="2">Uncharacterized protein</fullName>
    </submittedName>
</protein>
<evidence type="ECO:0000256" key="1">
    <source>
        <dbReference type="SAM" id="MobiDB-lite"/>
    </source>
</evidence>
<feature type="region of interest" description="Disordered" evidence="1">
    <location>
        <begin position="1"/>
        <end position="43"/>
    </location>
</feature>
<feature type="compositionally biased region" description="Basic and acidic residues" evidence="1">
    <location>
        <begin position="30"/>
        <end position="43"/>
    </location>
</feature>
<reference evidence="2" key="1">
    <citation type="submission" date="2020-05" db="EMBL/GenBank/DDBJ databases">
        <title>WGS assembly of Panicum virgatum.</title>
        <authorList>
            <person name="Lovell J.T."/>
            <person name="Jenkins J."/>
            <person name="Shu S."/>
            <person name="Juenger T.E."/>
            <person name="Schmutz J."/>
        </authorList>
    </citation>
    <scope>NUCLEOTIDE SEQUENCE</scope>
    <source>
        <strain evidence="2">AP13</strain>
    </source>
</reference>
<accession>A0A8T0T229</accession>
<evidence type="ECO:0000313" key="2">
    <source>
        <dbReference type="EMBL" id="KAG2603384.1"/>
    </source>
</evidence>
<dbReference type="AlphaFoldDB" id="A0A8T0T229"/>
<evidence type="ECO:0000313" key="3">
    <source>
        <dbReference type="Proteomes" id="UP000823388"/>
    </source>
</evidence>
<name>A0A8T0T229_PANVG</name>
<gene>
    <name evidence="2" type="ORF">PVAP13_5KG767701</name>
</gene>
<feature type="compositionally biased region" description="Polar residues" evidence="1">
    <location>
        <begin position="1"/>
        <end position="10"/>
    </location>
</feature>
<proteinExistence type="predicted"/>